<evidence type="ECO:0000313" key="9">
    <source>
        <dbReference type="Proteomes" id="UP001321582"/>
    </source>
</evidence>
<evidence type="ECO:0000259" key="7">
    <source>
        <dbReference type="PROSITE" id="PS50110"/>
    </source>
</evidence>
<dbReference type="SMART" id="SM00448">
    <property type="entry name" value="REC"/>
    <property type="match status" value="1"/>
</dbReference>
<gene>
    <name evidence="8" type="ORF">HLVA_05980</name>
</gene>
<proteinExistence type="predicted"/>
<dbReference type="PROSITE" id="PS50110">
    <property type="entry name" value="RESPONSE_REGULATORY"/>
    <property type="match status" value="1"/>
</dbReference>
<keyword evidence="3" id="KW-0805">Transcription regulation</keyword>
<dbReference type="Pfam" id="PF00072">
    <property type="entry name" value="Response_reg"/>
    <property type="match status" value="1"/>
</dbReference>
<dbReference type="AlphaFoldDB" id="A0AAU9D217"/>
<evidence type="ECO:0000256" key="2">
    <source>
        <dbReference type="ARBA" id="ARBA00023012"/>
    </source>
</evidence>
<dbReference type="KEGG" id="haby:HLVA_05980"/>
<dbReference type="GO" id="GO:0003677">
    <property type="term" value="F:DNA binding"/>
    <property type="evidence" value="ECO:0007669"/>
    <property type="project" value="UniProtKB-KW"/>
</dbReference>
<evidence type="ECO:0000313" key="8">
    <source>
        <dbReference type="EMBL" id="BDU50029.1"/>
    </source>
</evidence>
<dbReference type="FunFam" id="3.40.50.2300:FF:000001">
    <property type="entry name" value="DNA-binding response regulator PhoB"/>
    <property type="match status" value="1"/>
</dbReference>
<dbReference type="InterPro" id="IPR011006">
    <property type="entry name" value="CheY-like_superfamily"/>
</dbReference>
<keyword evidence="9" id="KW-1185">Reference proteome</keyword>
<dbReference type="GO" id="GO:0000155">
    <property type="term" value="F:phosphorelay sensor kinase activity"/>
    <property type="evidence" value="ECO:0007669"/>
    <property type="project" value="TreeGrafter"/>
</dbReference>
<dbReference type="SUPFAM" id="SSF52172">
    <property type="entry name" value="CheY-like"/>
    <property type="match status" value="1"/>
</dbReference>
<evidence type="ECO:0000256" key="4">
    <source>
        <dbReference type="ARBA" id="ARBA00023125"/>
    </source>
</evidence>
<accession>A0AAU9D217</accession>
<protein>
    <recommendedName>
        <fullName evidence="7">Response regulatory domain-containing protein</fullName>
    </recommendedName>
</protein>
<dbReference type="PANTHER" id="PTHR43547">
    <property type="entry name" value="TWO-COMPONENT HISTIDINE KINASE"/>
    <property type="match status" value="1"/>
</dbReference>
<keyword evidence="5" id="KW-0804">Transcription</keyword>
<dbReference type="InterPro" id="IPR001789">
    <property type="entry name" value="Sig_transdc_resp-reg_receiver"/>
</dbReference>
<keyword evidence="4" id="KW-0238">DNA-binding</keyword>
<feature type="domain" description="Response regulatory" evidence="7">
    <location>
        <begin position="4"/>
        <end position="121"/>
    </location>
</feature>
<dbReference type="Proteomes" id="UP001321582">
    <property type="component" value="Chromosome"/>
</dbReference>
<dbReference type="PANTHER" id="PTHR43547:SF2">
    <property type="entry name" value="HYBRID SIGNAL TRANSDUCTION HISTIDINE KINASE C"/>
    <property type="match status" value="1"/>
</dbReference>
<evidence type="ECO:0000256" key="6">
    <source>
        <dbReference type="PROSITE-ProRule" id="PRU00169"/>
    </source>
</evidence>
<evidence type="ECO:0000256" key="1">
    <source>
        <dbReference type="ARBA" id="ARBA00022553"/>
    </source>
</evidence>
<name>A0AAU9D217_9FUSO</name>
<reference evidence="8 9" key="1">
    <citation type="submission" date="2022-11" db="EMBL/GenBank/DDBJ databases">
        <title>Haliovirga abyssi gen. nov., sp. nov., a mesophilic fermentative bacterium isolated from the Iheya North hydrothermal field and the proposal of Haliovirgaceae fam. nov.</title>
        <authorList>
            <person name="Miyazaki U."/>
            <person name="Tame A."/>
            <person name="Miyazaki J."/>
            <person name="Takai K."/>
            <person name="Sawayama S."/>
            <person name="Kitajima M."/>
            <person name="Okamoto A."/>
            <person name="Nakagawa S."/>
        </authorList>
    </citation>
    <scope>NUCLEOTIDE SEQUENCE [LARGE SCALE GENOMIC DNA]</scope>
    <source>
        <strain evidence="8 9">IC12</strain>
    </source>
</reference>
<evidence type="ECO:0000256" key="3">
    <source>
        <dbReference type="ARBA" id="ARBA00023015"/>
    </source>
</evidence>
<feature type="modified residue" description="4-aspartylphosphate" evidence="6">
    <location>
        <position position="54"/>
    </location>
</feature>
<keyword evidence="2" id="KW-0902">Two-component regulatory system</keyword>
<dbReference type="RefSeq" id="WP_307904966.1">
    <property type="nucleotide sequence ID" value="NZ_AP027059.1"/>
</dbReference>
<organism evidence="8 9">
    <name type="scientific">Haliovirga abyssi</name>
    <dbReference type="NCBI Taxonomy" id="2996794"/>
    <lineage>
        <taxon>Bacteria</taxon>
        <taxon>Fusobacteriati</taxon>
        <taxon>Fusobacteriota</taxon>
        <taxon>Fusobacteriia</taxon>
        <taxon>Fusobacteriales</taxon>
        <taxon>Haliovirgaceae</taxon>
        <taxon>Haliovirga</taxon>
    </lineage>
</organism>
<dbReference type="EMBL" id="AP027059">
    <property type="protein sequence ID" value="BDU50029.1"/>
    <property type="molecule type" value="Genomic_DNA"/>
</dbReference>
<dbReference type="Gene3D" id="3.40.50.2300">
    <property type="match status" value="1"/>
</dbReference>
<keyword evidence="1 6" id="KW-0597">Phosphoprotein</keyword>
<evidence type="ECO:0000256" key="5">
    <source>
        <dbReference type="ARBA" id="ARBA00023163"/>
    </source>
</evidence>
<sequence length="123" mass="13462">MGKKVLVVDDEVHIVQIVKFNLEKRGGYTVVTAKNGAEGLKVAKEQNPDMILSDVMMPKMSGFEFCKAVKSDEELKDIPFIILTAKGQEADIKDGETSGADDYITKPFSPKSLLTKVAEILGE</sequence>